<accession>A0AAV8C789</accession>
<dbReference type="Proteomes" id="UP001140206">
    <property type="component" value="Chromosome 5"/>
</dbReference>
<comment type="caution">
    <text evidence="3">The sequence shown here is derived from an EMBL/GenBank/DDBJ whole genome shotgun (WGS) entry which is preliminary data.</text>
</comment>
<gene>
    <name evidence="3" type="ORF">LUZ62_085365</name>
</gene>
<evidence type="ECO:0000313" key="3">
    <source>
        <dbReference type="EMBL" id="KAJ4750960.1"/>
    </source>
</evidence>
<organism evidence="3 4">
    <name type="scientific">Rhynchospora pubera</name>
    <dbReference type="NCBI Taxonomy" id="906938"/>
    <lineage>
        <taxon>Eukaryota</taxon>
        <taxon>Viridiplantae</taxon>
        <taxon>Streptophyta</taxon>
        <taxon>Embryophyta</taxon>
        <taxon>Tracheophyta</taxon>
        <taxon>Spermatophyta</taxon>
        <taxon>Magnoliopsida</taxon>
        <taxon>Liliopsida</taxon>
        <taxon>Poales</taxon>
        <taxon>Cyperaceae</taxon>
        <taxon>Cyperoideae</taxon>
        <taxon>Rhynchosporeae</taxon>
        <taxon>Rhynchospora</taxon>
    </lineage>
</organism>
<protein>
    <recommendedName>
        <fullName evidence="2">Capsular polysaccharide assembling protein CapF C-terminal domain-containing protein</fullName>
    </recommendedName>
</protein>
<dbReference type="GO" id="GO:0005768">
    <property type="term" value="C:endosome"/>
    <property type="evidence" value="ECO:0007669"/>
    <property type="project" value="TreeGrafter"/>
</dbReference>
<dbReference type="PANTHER" id="PTHR37742:SF1">
    <property type="entry name" value="OS01G0810200 PROTEIN"/>
    <property type="match status" value="1"/>
</dbReference>
<feature type="region of interest" description="Disordered" evidence="1">
    <location>
        <begin position="1"/>
        <end position="30"/>
    </location>
</feature>
<dbReference type="InterPro" id="IPR014710">
    <property type="entry name" value="RmlC-like_jellyroll"/>
</dbReference>
<dbReference type="Gene3D" id="2.60.120.10">
    <property type="entry name" value="Jelly Rolls"/>
    <property type="match status" value="1"/>
</dbReference>
<dbReference type="AlphaFoldDB" id="A0AAV8C789"/>
<name>A0AAV8C789_9POAL</name>
<proteinExistence type="predicted"/>
<feature type="domain" description="Capsular polysaccharide assembling protein CapF C-terminal" evidence="2">
    <location>
        <begin position="132"/>
        <end position="213"/>
    </location>
</feature>
<dbReference type="SUPFAM" id="SSF51182">
    <property type="entry name" value="RmlC-like cupins"/>
    <property type="match status" value="1"/>
</dbReference>
<evidence type="ECO:0000313" key="4">
    <source>
        <dbReference type="Proteomes" id="UP001140206"/>
    </source>
</evidence>
<dbReference type="FunFam" id="2.60.120.10:FF:000102">
    <property type="entry name" value="Cupin, RmlC-type"/>
    <property type="match status" value="1"/>
</dbReference>
<dbReference type="InterPro" id="IPR011051">
    <property type="entry name" value="RmlC_Cupin_sf"/>
</dbReference>
<keyword evidence="4" id="KW-1185">Reference proteome</keyword>
<dbReference type="InterPro" id="IPR029303">
    <property type="entry name" value="CapF_C"/>
</dbReference>
<dbReference type="Pfam" id="PF14667">
    <property type="entry name" value="Polysacc_synt_C"/>
    <property type="match status" value="1"/>
</dbReference>
<sequence length="235" mass="25176">MANPRRSALQTTTTNPTLLPSFSDASPPPPSSVSRSLSSFAHFLKKPTAFPFLLSVFVLLTWLSLRFHHPTSLASDPGGSVSGADSDADANLVRFSAAVLPSLIAKDKRGWLVDPIAAAREAGLNGGALDCSSLHVGQINPGALRGNHRHHSCNETFLIWGAETKFRLENLNIKDKGYAEVIIGADEVAIVTSPSGTAHALVNIDQVRFTSFLGCQDTKISPNSSNTDFKVWKDL</sequence>
<evidence type="ECO:0000256" key="1">
    <source>
        <dbReference type="SAM" id="MobiDB-lite"/>
    </source>
</evidence>
<dbReference type="PANTHER" id="PTHR37742">
    <property type="entry name" value="OS01G0810200 PROTEIN"/>
    <property type="match status" value="1"/>
</dbReference>
<dbReference type="GO" id="GO:0005802">
    <property type="term" value="C:trans-Golgi network"/>
    <property type="evidence" value="ECO:0007669"/>
    <property type="project" value="TreeGrafter"/>
</dbReference>
<reference evidence="3" key="1">
    <citation type="submission" date="2022-08" db="EMBL/GenBank/DDBJ databases">
        <authorList>
            <person name="Marques A."/>
        </authorList>
    </citation>
    <scope>NUCLEOTIDE SEQUENCE</scope>
    <source>
        <strain evidence="3">RhyPub2mFocal</strain>
        <tissue evidence="3">Leaves</tissue>
    </source>
</reference>
<evidence type="ECO:0000259" key="2">
    <source>
        <dbReference type="Pfam" id="PF14667"/>
    </source>
</evidence>
<feature type="compositionally biased region" description="Low complexity" evidence="1">
    <location>
        <begin position="11"/>
        <end position="25"/>
    </location>
</feature>
<dbReference type="EMBL" id="JAMFTS010000005">
    <property type="protein sequence ID" value="KAJ4750960.1"/>
    <property type="molecule type" value="Genomic_DNA"/>
</dbReference>